<dbReference type="EMBL" id="BPLR01007679">
    <property type="protein sequence ID" value="GIY18829.1"/>
    <property type="molecule type" value="Genomic_DNA"/>
</dbReference>
<comment type="caution">
    <text evidence="1">The sequence shown here is derived from an EMBL/GenBank/DDBJ whole genome shotgun (WGS) entry which is preliminary data.</text>
</comment>
<organism evidence="1 2">
    <name type="scientific">Caerostris extrusa</name>
    <name type="common">Bark spider</name>
    <name type="synonym">Caerostris bankana</name>
    <dbReference type="NCBI Taxonomy" id="172846"/>
    <lineage>
        <taxon>Eukaryota</taxon>
        <taxon>Metazoa</taxon>
        <taxon>Ecdysozoa</taxon>
        <taxon>Arthropoda</taxon>
        <taxon>Chelicerata</taxon>
        <taxon>Arachnida</taxon>
        <taxon>Araneae</taxon>
        <taxon>Araneomorphae</taxon>
        <taxon>Entelegynae</taxon>
        <taxon>Araneoidea</taxon>
        <taxon>Araneidae</taxon>
        <taxon>Caerostris</taxon>
    </lineage>
</organism>
<evidence type="ECO:0000313" key="2">
    <source>
        <dbReference type="Proteomes" id="UP001054945"/>
    </source>
</evidence>
<sequence>MIDGGEERVGISQKKVPIKVLICQLQQPPSMDRLAVLLSVGATVPFLTGERNCVQHLTNQNGGGVKHQTVTDELMAKNGNLFQYYRKREVA</sequence>
<protein>
    <submittedName>
        <fullName evidence="1">Uncharacterized protein</fullName>
    </submittedName>
</protein>
<gene>
    <name evidence="1" type="ORF">CEXT_586491</name>
</gene>
<name>A0AAV4RAL3_CAEEX</name>
<proteinExistence type="predicted"/>
<dbReference type="AlphaFoldDB" id="A0AAV4RAL3"/>
<evidence type="ECO:0000313" key="1">
    <source>
        <dbReference type="EMBL" id="GIY18829.1"/>
    </source>
</evidence>
<keyword evidence="2" id="KW-1185">Reference proteome</keyword>
<accession>A0AAV4RAL3</accession>
<dbReference type="Proteomes" id="UP001054945">
    <property type="component" value="Unassembled WGS sequence"/>
</dbReference>
<reference evidence="1 2" key="1">
    <citation type="submission" date="2021-06" db="EMBL/GenBank/DDBJ databases">
        <title>Caerostris extrusa draft genome.</title>
        <authorList>
            <person name="Kono N."/>
            <person name="Arakawa K."/>
        </authorList>
    </citation>
    <scope>NUCLEOTIDE SEQUENCE [LARGE SCALE GENOMIC DNA]</scope>
</reference>